<dbReference type="PANTHER" id="PTHR31739:SF30">
    <property type="entry name" value="COPAL-8-OL DIPHOSPHATE HYDRATASE, CHLOROPLASTIC"/>
    <property type="match status" value="1"/>
</dbReference>
<evidence type="ECO:0008006" key="6">
    <source>
        <dbReference type="Google" id="ProtNLM"/>
    </source>
</evidence>
<dbReference type="SUPFAM" id="SSF48239">
    <property type="entry name" value="Terpenoid cyclases/Protein prenyltransferases"/>
    <property type="match status" value="2"/>
</dbReference>
<dbReference type="InterPro" id="IPR008949">
    <property type="entry name" value="Isoprenoid_synthase_dom_sf"/>
</dbReference>
<organism evidence="4 5">
    <name type="scientific">Cinchona calisaya</name>
    <dbReference type="NCBI Taxonomy" id="153742"/>
    <lineage>
        <taxon>Eukaryota</taxon>
        <taxon>Viridiplantae</taxon>
        <taxon>Streptophyta</taxon>
        <taxon>Embryophyta</taxon>
        <taxon>Tracheophyta</taxon>
        <taxon>Spermatophyta</taxon>
        <taxon>Magnoliopsida</taxon>
        <taxon>eudicotyledons</taxon>
        <taxon>Gunneridae</taxon>
        <taxon>Pentapetalae</taxon>
        <taxon>asterids</taxon>
        <taxon>lamiids</taxon>
        <taxon>Gentianales</taxon>
        <taxon>Rubiaceae</taxon>
        <taxon>Cinchonoideae</taxon>
        <taxon>Cinchoneae</taxon>
        <taxon>Cinchona</taxon>
    </lineage>
</organism>
<gene>
    <name evidence="4" type="ORF">ACH5RR_025342</name>
</gene>
<dbReference type="FunFam" id="1.50.10.130:FF:000002">
    <property type="entry name" value="Ent-copalyl diphosphate synthase, chloroplastic"/>
    <property type="match status" value="1"/>
</dbReference>
<dbReference type="GO" id="GO:0003824">
    <property type="term" value="F:catalytic activity"/>
    <property type="evidence" value="ECO:0007669"/>
    <property type="project" value="UniProtKB-ARBA"/>
</dbReference>
<dbReference type="GO" id="GO:0046872">
    <property type="term" value="F:metal ion binding"/>
    <property type="evidence" value="ECO:0007669"/>
    <property type="project" value="UniProtKB-KW"/>
</dbReference>
<feature type="domain" description="Terpene synthase N-terminal" evidence="2">
    <location>
        <begin position="179"/>
        <end position="384"/>
    </location>
</feature>
<evidence type="ECO:0000259" key="2">
    <source>
        <dbReference type="Pfam" id="PF01397"/>
    </source>
</evidence>
<keyword evidence="1" id="KW-0479">Metal-binding</keyword>
<dbReference type="PANTHER" id="PTHR31739">
    <property type="entry name" value="ENT-COPALYL DIPHOSPHATE SYNTHASE, CHLOROPLASTIC"/>
    <property type="match status" value="1"/>
</dbReference>
<evidence type="ECO:0000259" key="3">
    <source>
        <dbReference type="Pfam" id="PF03936"/>
    </source>
</evidence>
<dbReference type="SUPFAM" id="SSF48576">
    <property type="entry name" value="Terpenoid synthases"/>
    <property type="match status" value="1"/>
</dbReference>
<feature type="domain" description="Terpene synthase metal-binding" evidence="3">
    <location>
        <begin position="466"/>
        <end position="572"/>
    </location>
</feature>
<dbReference type="Pfam" id="PF03936">
    <property type="entry name" value="Terpene_synth_C"/>
    <property type="match status" value="1"/>
</dbReference>
<sequence>MVLYIKNMLSSMDDGRISISPYDTAWFALIKNVNGSDSPQFPASLDWIAENQLPDGSWGDADLFSAYDRLVNTLACVVALETWKVHPVKCAKGVTFINKNMCKLEKEDLETMTCGFEVIFPPLLDRARNMGIDVSCDTPYMKEIYAIRDLKIKRIPKDLMHTVPTALLHNLEGLQDLKWEKLLNLKNIDGSFLTSPSSTAFAFMETNDERCFSFINGVASKFNGGAPAVYPVDLYARLFAVDRLQRLGISRYFYSEIKECLDYVYRFWTEKGVFSARNSNFCDLDDTSMGFRLLRLHGYNMSPDVFKNFKKDDKFCCYPGQIMESPSPIFNLYRASQVLYTGEKILEEAKTFAHSFLQNWLASDRHLDKWVIAKDLPSEVKYALEVPWYANLPRVETRLYIEKYGGANDIWIGKSLYRMPEINDNVYLELAKLDYNKCQNQHLNEWADIREWYTTCNVGDFGLSPNRLLHAFFLAMASIFEPERSKERFAWTKSFVFSEMIKSCFKVASLEEKKNFVLEFRNRVNGTTTGPKNHPILSNLLDFLHQLSLDAVKEQGVDIRRQLLDSWENWLTLIAESSPSGEEAELLVHTINLYSGRMTYDDTVSHLEYFQLSKLTNKICHQFQELKNKKVLDTESGNTSFMPKEVDADMQELVEIILQNSTISIPQDTKQTFLSVAKAFYYSAYCDRQTIDFHISKALFQPIL</sequence>
<dbReference type="Gene3D" id="1.10.600.10">
    <property type="entry name" value="Farnesyl Diphosphate Synthase"/>
    <property type="match status" value="1"/>
</dbReference>
<dbReference type="SFLD" id="SFLDG01605">
    <property type="entry name" value="Terpene_Cyclase_Like_1_N-term"/>
    <property type="match status" value="1"/>
</dbReference>
<accession>A0ABD2Z2Q3</accession>
<dbReference type="InterPro" id="IPR050148">
    <property type="entry name" value="Terpene_synthase-like"/>
</dbReference>
<proteinExistence type="predicted"/>
<evidence type="ECO:0000313" key="5">
    <source>
        <dbReference type="Proteomes" id="UP001630127"/>
    </source>
</evidence>
<evidence type="ECO:0000313" key="4">
    <source>
        <dbReference type="EMBL" id="KAL3512625.1"/>
    </source>
</evidence>
<keyword evidence="5" id="KW-1185">Reference proteome</keyword>
<name>A0ABD2Z2Q3_9GENT</name>
<dbReference type="SFLD" id="SFLDG01014">
    <property type="entry name" value="Terpene_Cyclase_Like_1_N-term"/>
    <property type="match status" value="1"/>
</dbReference>
<dbReference type="AlphaFoldDB" id="A0ABD2Z2Q3"/>
<dbReference type="InterPro" id="IPR036965">
    <property type="entry name" value="Terpene_synth_N_sf"/>
</dbReference>
<dbReference type="Pfam" id="PF01397">
    <property type="entry name" value="Terpene_synth"/>
    <property type="match status" value="1"/>
</dbReference>
<dbReference type="InterPro" id="IPR001906">
    <property type="entry name" value="Terpene_synth_N"/>
</dbReference>
<protein>
    <recommendedName>
        <fullName evidence="6">Copalyl diphosphate synthase</fullName>
    </recommendedName>
</protein>
<dbReference type="Gene3D" id="1.50.10.130">
    <property type="entry name" value="Terpene synthase, N-terminal domain"/>
    <property type="match status" value="1"/>
</dbReference>
<dbReference type="Proteomes" id="UP001630127">
    <property type="component" value="Unassembled WGS sequence"/>
</dbReference>
<evidence type="ECO:0000256" key="1">
    <source>
        <dbReference type="ARBA" id="ARBA00022723"/>
    </source>
</evidence>
<dbReference type="InterPro" id="IPR005630">
    <property type="entry name" value="Terpene_synthase_metal-bd"/>
</dbReference>
<dbReference type="Gene3D" id="1.50.10.160">
    <property type="match status" value="1"/>
</dbReference>
<comment type="caution">
    <text evidence="4">The sequence shown here is derived from an EMBL/GenBank/DDBJ whole genome shotgun (WGS) entry which is preliminary data.</text>
</comment>
<dbReference type="EMBL" id="JBJUIK010000011">
    <property type="protein sequence ID" value="KAL3512625.1"/>
    <property type="molecule type" value="Genomic_DNA"/>
</dbReference>
<dbReference type="InterPro" id="IPR008930">
    <property type="entry name" value="Terpenoid_cyclase/PrenylTrfase"/>
</dbReference>
<reference evidence="4 5" key="1">
    <citation type="submission" date="2024-11" db="EMBL/GenBank/DDBJ databases">
        <title>A near-complete genome assembly of Cinchona calisaya.</title>
        <authorList>
            <person name="Lian D.C."/>
            <person name="Zhao X.W."/>
            <person name="Wei L."/>
        </authorList>
    </citation>
    <scope>NUCLEOTIDE SEQUENCE [LARGE SCALE GENOMIC DNA]</scope>
    <source>
        <tissue evidence="4">Nenye</tissue>
    </source>
</reference>